<evidence type="ECO:0000313" key="3">
    <source>
        <dbReference type="Proteomes" id="UP000031671"/>
    </source>
</evidence>
<evidence type="ECO:0000256" key="1">
    <source>
        <dbReference type="SAM" id="Phobius"/>
    </source>
</evidence>
<sequence length="62" mass="6324">MLKSLISRFVKDERGVTAIEYGVIGVAIASVLGIVMYTGGTNGGLAGEIQAAFNAMIGAFSS</sequence>
<reference evidence="2 3" key="1">
    <citation type="submission" date="2015-01" db="EMBL/GenBank/DDBJ databases">
        <title>Vibrio sp. C1 JCM 19231 whole genome shotgun sequence.</title>
        <authorList>
            <person name="Sawabe T."/>
            <person name="Meirelles P."/>
            <person name="Feng G."/>
            <person name="Sayaka M."/>
            <person name="Hattori M."/>
            <person name="Ohkuma M."/>
        </authorList>
    </citation>
    <scope>NUCLEOTIDE SEQUENCE [LARGE SCALE GENOMIC DNA]</scope>
    <source>
        <strain evidence="3">JCM 19231</strain>
    </source>
</reference>
<dbReference type="AlphaFoldDB" id="A0A0B8NXX7"/>
<organism evidence="2 3">
    <name type="scientific">Vibrio ishigakensis</name>
    <dbReference type="NCBI Taxonomy" id="1481914"/>
    <lineage>
        <taxon>Bacteria</taxon>
        <taxon>Pseudomonadati</taxon>
        <taxon>Pseudomonadota</taxon>
        <taxon>Gammaproteobacteria</taxon>
        <taxon>Vibrionales</taxon>
        <taxon>Vibrionaceae</taxon>
        <taxon>Vibrio</taxon>
    </lineage>
</organism>
<keyword evidence="3" id="KW-1185">Reference proteome</keyword>
<reference evidence="2 3" key="2">
    <citation type="submission" date="2015-01" db="EMBL/GenBank/DDBJ databases">
        <authorList>
            <consortium name="NBRP consortium"/>
            <person name="Sawabe T."/>
            <person name="Meirelles P."/>
            <person name="Feng G."/>
            <person name="Sayaka M."/>
            <person name="Hattori M."/>
            <person name="Ohkuma M."/>
        </authorList>
    </citation>
    <scope>NUCLEOTIDE SEQUENCE [LARGE SCALE GENOMIC DNA]</scope>
    <source>
        <strain evidence="3">JCM 19231</strain>
    </source>
</reference>
<evidence type="ECO:0008006" key="4">
    <source>
        <dbReference type="Google" id="ProtNLM"/>
    </source>
</evidence>
<dbReference type="Proteomes" id="UP000031671">
    <property type="component" value="Unassembled WGS sequence"/>
</dbReference>
<keyword evidence="1" id="KW-1133">Transmembrane helix</keyword>
<keyword evidence="1" id="KW-0472">Membrane</keyword>
<keyword evidence="1" id="KW-0812">Transmembrane</keyword>
<dbReference type="RefSeq" id="WP_261833539.1">
    <property type="nucleotide sequence ID" value="NZ_AP024881.1"/>
</dbReference>
<proteinExistence type="predicted"/>
<accession>A0A0B8NXX7</accession>
<name>A0A0B8NXX7_9VIBR</name>
<feature type="transmembrane region" description="Helical" evidence="1">
    <location>
        <begin position="21"/>
        <end position="39"/>
    </location>
</feature>
<evidence type="ECO:0000313" key="2">
    <source>
        <dbReference type="EMBL" id="GAM58836.1"/>
    </source>
</evidence>
<dbReference type="EMBL" id="BBRZ01000107">
    <property type="protein sequence ID" value="GAM58836.1"/>
    <property type="molecule type" value="Genomic_DNA"/>
</dbReference>
<dbReference type="Pfam" id="PF04964">
    <property type="entry name" value="Flp_Fap"/>
    <property type="match status" value="1"/>
</dbReference>
<protein>
    <recommendedName>
        <fullName evidence="4">Flp pilus assembly protein</fullName>
    </recommendedName>
</protein>
<dbReference type="InterPro" id="IPR007047">
    <property type="entry name" value="Flp_Fap"/>
</dbReference>
<gene>
    <name evidence="2" type="ORF">JCM19231_4820</name>
</gene>
<comment type="caution">
    <text evidence="2">The sequence shown here is derived from an EMBL/GenBank/DDBJ whole genome shotgun (WGS) entry which is preliminary data.</text>
</comment>